<dbReference type="Pfam" id="PF01693">
    <property type="entry name" value="Cauli_VI"/>
    <property type="match status" value="1"/>
</dbReference>
<dbReference type="Gene3D" id="3.40.970.10">
    <property type="entry name" value="Ribonuclease H1, N-terminal domain"/>
    <property type="match status" value="1"/>
</dbReference>
<evidence type="ECO:0000313" key="2">
    <source>
        <dbReference type="EMBL" id="QSZ30211.1"/>
    </source>
</evidence>
<evidence type="ECO:0000313" key="3">
    <source>
        <dbReference type="Proteomes" id="UP000672032"/>
    </source>
</evidence>
<dbReference type="Proteomes" id="UP000672032">
    <property type="component" value="Chromosome 1"/>
</dbReference>
<dbReference type="EMBL" id="CP063405">
    <property type="protein sequence ID" value="QSZ30211.1"/>
    <property type="molecule type" value="Genomic_DNA"/>
</dbReference>
<name>A0A8A3P587_9HELO</name>
<dbReference type="InterPro" id="IPR011320">
    <property type="entry name" value="RNase_H1_N"/>
</dbReference>
<sequence length="97" mass="11105">MAKRGKNNYYAIVRSRDAPAIYSSWAIAQSKVNGYSNAIYEGFKTLNEAKSFMENNGCCNYEVWDDDVKGERAPKEGEVVYYAVARGRRSGVYEHYR</sequence>
<reference evidence="2" key="1">
    <citation type="submission" date="2020-10" db="EMBL/GenBank/DDBJ databases">
        <title>Genome Sequence of Monilinia vaccinii-corymbosi Sheds Light on Mummy Berry Disease Infection of Blueberry and Mating Type.</title>
        <authorList>
            <person name="Yow A.G."/>
            <person name="Zhang Y."/>
            <person name="Bansal K."/>
            <person name="Eacker S.M."/>
            <person name="Sullivan S."/>
            <person name="Liachko I."/>
            <person name="Cubeta M.A."/>
            <person name="Rollins J.A."/>
            <person name="Ashrafi H."/>
        </authorList>
    </citation>
    <scope>NUCLEOTIDE SEQUENCE</scope>
    <source>
        <strain evidence="2">RL-1</strain>
    </source>
</reference>
<protein>
    <recommendedName>
        <fullName evidence="1">Ribonuclease H1 N-terminal domain-containing protein</fullName>
    </recommendedName>
</protein>
<keyword evidence="3" id="KW-1185">Reference proteome</keyword>
<dbReference type="InterPro" id="IPR037056">
    <property type="entry name" value="RNase_H1_N_sf"/>
</dbReference>
<organism evidence="2 3">
    <name type="scientific">Monilinia vaccinii-corymbosi</name>
    <dbReference type="NCBI Taxonomy" id="61207"/>
    <lineage>
        <taxon>Eukaryota</taxon>
        <taxon>Fungi</taxon>
        <taxon>Dikarya</taxon>
        <taxon>Ascomycota</taxon>
        <taxon>Pezizomycotina</taxon>
        <taxon>Leotiomycetes</taxon>
        <taxon>Helotiales</taxon>
        <taxon>Sclerotiniaceae</taxon>
        <taxon>Monilinia</taxon>
    </lineage>
</organism>
<gene>
    <name evidence="2" type="ORF">DSL72_004731</name>
</gene>
<evidence type="ECO:0000259" key="1">
    <source>
        <dbReference type="Pfam" id="PF01693"/>
    </source>
</evidence>
<dbReference type="InterPro" id="IPR009027">
    <property type="entry name" value="Ribosomal_bL9/RNase_H1_N"/>
</dbReference>
<proteinExistence type="predicted"/>
<dbReference type="OrthoDB" id="407198at2759"/>
<dbReference type="SUPFAM" id="SSF55658">
    <property type="entry name" value="L9 N-domain-like"/>
    <property type="match status" value="1"/>
</dbReference>
<feature type="domain" description="Ribonuclease H1 N-terminal" evidence="1">
    <location>
        <begin position="9"/>
        <end position="52"/>
    </location>
</feature>
<accession>A0A8A3P587</accession>
<dbReference type="AlphaFoldDB" id="A0A8A3P587"/>